<gene>
    <name evidence="2" type="ORF">SAMN05421811_12137</name>
</gene>
<evidence type="ECO:0000313" key="2">
    <source>
        <dbReference type="EMBL" id="SEU43163.1"/>
    </source>
</evidence>
<dbReference type="Gene3D" id="1.10.10.10">
    <property type="entry name" value="Winged helix-like DNA-binding domain superfamily/Winged helix DNA-binding domain"/>
    <property type="match status" value="1"/>
</dbReference>
<evidence type="ECO:0000313" key="3">
    <source>
        <dbReference type="Proteomes" id="UP000199361"/>
    </source>
</evidence>
<reference evidence="2 3" key="1">
    <citation type="submission" date="2016-10" db="EMBL/GenBank/DDBJ databases">
        <authorList>
            <person name="de Groot N.N."/>
        </authorList>
    </citation>
    <scope>NUCLEOTIDE SEQUENCE [LARGE SCALE GENOMIC DNA]</scope>
    <source>
        <strain evidence="2 3">CGMCC 4.5598</strain>
    </source>
</reference>
<dbReference type="AlphaFoldDB" id="A0A1I0LNS3"/>
<dbReference type="GO" id="GO:0043565">
    <property type="term" value="F:sequence-specific DNA binding"/>
    <property type="evidence" value="ECO:0007669"/>
    <property type="project" value="InterPro"/>
</dbReference>
<protein>
    <recommendedName>
        <fullName evidence="1">HTH asnC-type domain-containing protein</fullName>
    </recommendedName>
</protein>
<accession>A0A1I0LNS3</accession>
<evidence type="ECO:0000259" key="1">
    <source>
        <dbReference type="Pfam" id="PF13404"/>
    </source>
</evidence>
<keyword evidence="3" id="KW-1185">Reference proteome</keyword>
<dbReference type="InterPro" id="IPR000485">
    <property type="entry name" value="AsnC-type_HTH_dom"/>
</dbReference>
<dbReference type="Pfam" id="PF13404">
    <property type="entry name" value="HTH_AsnC-type"/>
    <property type="match status" value="1"/>
</dbReference>
<sequence length="42" mass="4854">MDLDDLDLALLRLLLEEPRAGHREYARVLGVLPLLQQVRGER</sequence>
<dbReference type="Proteomes" id="UP000199361">
    <property type="component" value="Unassembled WGS sequence"/>
</dbReference>
<organism evidence="2 3">
    <name type="scientific">Nonomuraea wenchangensis</name>
    <dbReference type="NCBI Taxonomy" id="568860"/>
    <lineage>
        <taxon>Bacteria</taxon>
        <taxon>Bacillati</taxon>
        <taxon>Actinomycetota</taxon>
        <taxon>Actinomycetes</taxon>
        <taxon>Streptosporangiales</taxon>
        <taxon>Streptosporangiaceae</taxon>
        <taxon>Nonomuraea</taxon>
    </lineage>
</organism>
<feature type="domain" description="HTH asnC-type" evidence="1">
    <location>
        <begin position="3"/>
        <end position="31"/>
    </location>
</feature>
<dbReference type="EMBL" id="FOHX01000021">
    <property type="protein sequence ID" value="SEU43163.1"/>
    <property type="molecule type" value="Genomic_DNA"/>
</dbReference>
<dbReference type="RefSeq" id="WP_281249679.1">
    <property type="nucleotide sequence ID" value="NZ_FOHX01000021.1"/>
</dbReference>
<dbReference type="InterPro" id="IPR036388">
    <property type="entry name" value="WH-like_DNA-bd_sf"/>
</dbReference>
<proteinExistence type="predicted"/>
<name>A0A1I0LNS3_9ACTN</name>